<dbReference type="SUPFAM" id="SSF52047">
    <property type="entry name" value="RNI-like"/>
    <property type="match status" value="1"/>
</dbReference>
<organism evidence="1 2">
    <name type="scientific">Leersia perrieri</name>
    <dbReference type="NCBI Taxonomy" id="77586"/>
    <lineage>
        <taxon>Eukaryota</taxon>
        <taxon>Viridiplantae</taxon>
        <taxon>Streptophyta</taxon>
        <taxon>Embryophyta</taxon>
        <taxon>Tracheophyta</taxon>
        <taxon>Spermatophyta</taxon>
        <taxon>Magnoliopsida</taxon>
        <taxon>Liliopsida</taxon>
        <taxon>Poales</taxon>
        <taxon>Poaceae</taxon>
        <taxon>BOP clade</taxon>
        <taxon>Oryzoideae</taxon>
        <taxon>Oryzeae</taxon>
        <taxon>Oryzinae</taxon>
        <taxon>Leersia</taxon>
    </lineage>
</organism>
<protein>
    <recommendedName>
        <fullName evidence="3">FBD domain-containing protein</fullName>
    </recommendedName>
</protein>
<dbReference type="Gramene" id="LPERR11G03630.1">
    <property type="protein sequence ID" value="LPERR11G03630.1"/>
    <property type="gene ID" value="LPERR11G03630"/>
</dbReference>
<dbReference type="AlphaFoldDB" id="A0A0D9XPF6"/>
<dbReference type="Proteomes" id="UP000032180">
    <property type="component" value="Chromosome 11"/>
</dbReference>
<sequence>MVLDELPSSTKLESLELSVYNTTLRLPAVVAFDSLKDLTLGFITDDEGSGRRHLGNLLSSTCCPCLQKLRLMEIAGLEELRLNAGELLEFSLSVRPVSIIGIGTRMDLLELNTPKLRVLRAGGWHIGKITISAPMLEEVRFSFQHLSSIKLLSVSELTHVRSLKGIELSTHSRHLHVLSPNDSTIRLLRQCTSVECVSVSLQFAQIYYAGGLEEDYVIKDIPPLSYVTSLSIEASARDYSQITGISCILTRCSSLRYLELKKTFVLKDGGDQTISKEHLNIKLPNLQEIGISGFKGRKGEATVMEWLHATAPALRRINLNFGFGWDFVKRSTEQLRNLLPQIPFAEIGSWAGPDSDYGTFVWTPTCEDR</sequence>
<keyword evidence="2" id="KW-1185">Reference proteome</keyword>
<dbReference type="EnsemblPlants" id="LPERR11G03630.1">
    <property type="protein sequence ID" value="LPERR11G03630.1"/>
    <property type="gene ID" value="LPERR11G03630"/>
</dbReference>
<evidence type="ECO:0000313" key="1">
    <source>
        <dbReference type="EnsemblPlants" id="LPERR11G03630.1"/>
    </source>
</evidence>
<dbReference type="PANTHER" id="PTHR34709">
    <property type="entry name" value="OS10G0396666 PROTEIN"/>
    <property type="match status" value="1"/>
</dbReference>
<reference evidence="1" key="3">
    <citation type="submission" date="2015-04" db="UniProtKB">
        <authorList>
            <consortium name="EnsemblPlants"/>
        </authorList>
    </citation>
    <scope>IDENTIFICATION</scope>
</reference>
<proteinExistence type="predicted"/>
<dbReference type="PANTHER" id="PTHR34709:SF28">
    <property type="entry name" value="OS08G0272601 PROTEIN"/>
    <property type="match status" value="1"/>
</dbReference>
<accession>A0A0D9XPF6</accession>
<evidence type="ECO:0008006" key="3">
    <source>
        <dbReference type="Google" id="ProtNLM"/>
    </source>
</evidence>
<dbReference type="HOGENOM" id="CLU_017148_3_2_1"/>
<dbReference type="InterPro" id="IPR032675">
    <property type="entry name" value="LRR_dom_sf"/>
</dbReference>
<dbReference type="Gene3D" id="3.80.10.10">
    <property type="entry name" value="Ribonuclease Inhibitor"/>
    <property type="match status" value="1"/>
</dbReference>
<name>A0A0D9XPF6_9ORYZ</name>
<evidence type="ECO:0000313" key="2">
    <source>
        <dbReference type="Proteomes" id="UP000032180"/>
    </source>
</evidence>
<reference evidence="2" key="2">
    <citation type="submission" date="2013-12" db="EMBL/GenBank/DDBJ databases">
        <authorList>
            <person name="Yu Y."/>
            <person name="Lee S."/>
            <person name="de Baynast K."/>
            <person name="Wissotski M."/>
            <person name="Liu L."/>
            <person name="Talag J."/>
            <person name="Goicoechea J."/>
            <person name="Angelova A."/>
            <person name="Jetty R."/>
            <person name="Kudrna D."/>
            <person name="Golser W."/>
            <person name="Rivera L."/>
            <person name="Zhang J."/>
            <person name="Wing R."/>
        </authorList>
    </citation>
    <scope>NUCLEOTIDE SEQUENCE</scope>
</reference>
<dbReference type="InterPro" id="IPR055312">
    <property type="entry name" value="FBL15-like"/>
</dbReference>
<dbReference type="eggNOG" id="ENOG502R71S">
    <property type="taxonomic scope" value="Eukaryota"/>
</dbReference>
<reference evidence="1 2" key="1">
    <citation type="submission" date="2012-08" db="EMBL/GenBank/DDBJ databases">
        <title>Oryza genome evolution.</title>
        <authorList>
            <person name="Wing R.A."/>
        </authorList>
    </citation>
    <scope>NUCLEOTIDE SEQUENCE</scope>
</reference>